<dbReference type="Proteomes" id="UP000199081">
    <property type="component" value="Unassembled WGS sequence"/>
</dbReference>
<dbReference type="RefSeq" id="WP_091482179.1">
    <property type="nucleotide sequence ID" value="NZ_BJYC01000014.1"/>
</dbReference>
<evidence type="ECO:0000256" key="3">
    <source>
        <dbReference type="ARBA" id="ARBA00023163"/>
    </source>
</evidence>
<dbReference type="GO" id="GO:0003677">
    <property type="term" value="F:DNA binding"/>
    <property type="evidence" value="ECO:0007669"/>
    <property type="project" value="UniProtKB-KW"/>
</dbReference>
<keyword evidence="7" id="KW-1185">Reference proteome</keyword>
<keyword evidence="1" id="KW-0805">Transcription regulation</keyword>
<gene>
    <name evidence="6" type="ORF">SAMN04488099_11271</name>
</gene>
<dbReference type="OrthoDB" id="6006at2"/>
<dbReference type="PANTHER" id="PTHR30204:SF94">
    <property type="entry name" value="HEAVY METAL-DEPENDENT TRANSCRIPTIONAL REGULATOR HI_0293-RELATED"/>
    <property type="match status" value="1"/>
</dbReference>
<feature type="domain" description="HTH merR-type" evidence="5">
    <location>
        <begin position="3"/>
        <end position="72"/>
    </location>
</feature>
<dbReference type="Gene3D" id="1.10.1660.10">
    <property type="match status" value="1"/>
</dbReference>
<proteinExistence type="predicted"/>
<dbReference type="InterPro" id="IPR000551">
    <property type="entry name" value="MerR-type_HTH_dom"/>
</dbReference>
<dbReference type="Pfam" id="PF13411">
    <property type="entry name" value="MerR_1"/>
    <property type="match status" value="1"/>
</dbReference>
<sequence>MTGLKISEVAEKSNVNIETVRYYEKRQLIPEPPRTRAGYRIFSLEDVDRIKFIKRSQELGFTLNEIKQLISISDDKTQVNSEEVLQYSVQKIDEIEAQIKDLEKIKKTLQDLTVQCSGSRSSDGRCPIITSLTGGDSHE</sequence>
<keyword evidence="3" id="KW-0804">Transcription</keyword>
<dbReference type="InterPro" id="IPR047057">
    <property type="entry name" value="MerR_fam"/>
</dbReference>
<keyword evidence="4" id="KW-0175">Coiled coil</keyword>
<dbReference type="SUPFAM" id="SSF46955">
    <property type="entry name" value="Putative DNA-binding domain"/>
    <property type="match status" value="1"/>
</dbReference>
<dbReference type="GO" id="GO:0003700">
    <property type="term" value="F:DNA-binding transcription factor activity"/>
    <property type="evidence" value="ECO:0007669"/>
    <property type="project" value="InterPro"/>
</dbReference>
<dbReference type="STRING" id="426702.SAMN04488099_11271"/>
<dbReference type="PRINTS" id="PR00040">
    <property type="entry name" value="HTHMERR"/>
</dbReference>
<protein>
    <submittedName>
        <fullName evidence="6">MerR family transcriptional regulator, mercuric resistance operon regulatory protein</fullName>
    </submittedName>
</protein>
<dbReference type="AlphaFoldDB" id="A0A1H7MRW7"/>
<dbReference type="EMBL" id="FNZU01000012">
    <property type="protein sequence ID" value="SEL13831.1"/>
    <property type="molecule type" value="Genomic_DNA"/>
</dbReference>
<organism evidence="6 7">
    <name type="scientific">Alkalibacterium pelagium</name>
    <dbReference type="NCBI Taxonomy" id="426702"/>
    <lineage>
        <taxon>Bacteria</taxon>
        <taxon>Bacillati</taxon>
        <taxon>Bacillota</taxon>
        <taxon>Bacilli</taxon>
        <taxon>Lactobacillales</taxon>
        <taxon>Carnobacteriaceae</taxon>
        <taxon>Alkalibacterium</taxon>
    </lineage>
</organism>
<evidence type="ECO:0000256" key="1">
    <source>
        <dbReference type="ARBA" id="ARBA00023015"/>
    </source>
</evidence>
<feature type="coiled-coil region" evidence="4">
    <location>
        <begin position="85"/>
        <end position="115"/>
    </location>
</feature>
<evidence type="ECO:0000313" key="7">
    <source>
        <dbReference type="Proteomes" id="UP000199081"/>
    </source>
</evidence>
<dbReference type="PANTHER" id="PTHR30204">
    <property type="entry name" value="REDOX-CYCLING DRUG-SENSING TRANSCRIPTIONAL ACTIVATOR SOXR"/>
    <property type="match status" value="1"/>
</dbReference>
<accession>A0A1H7MRW7</accession>
<dbReference type="PROSITE" id="PS50937">
    <property type="entry name" value="HTH_MERR_2"/>
    <property type="match status" value="1"/>
</dbReference>
<evidence type="ECO:0000256" key="4">
    <source>
        <dbReference type="SAM" id="Coils"/>
    </source>
</evidence>
<dbReference type="InterPro" id="IPR009061">
    <property type="entry name" value="DNA-bd_dom_put_sf"/>
</dbReference>
<evidence type="ECO:0000259" key="5">
    <source>
        <dbReference type="PROSITE" id="PS50937"/>
    </source>
</evidence>
<reference evidence="7" key="1">
    <citation type="submission" date="2016-10" db="EMBL/GenBank/DDBJ databases">
        <authorList>
            <person name="Varghese N."/>
            <person name="Submissions S."/>
        </authorList>
    </citation>
    <scope>NUCLEOTIDE SEQUENCE [LARGE SCALE GENOMIC DNA]</scope>
    <source>
        <strain evidence="7">DSM 19183</strain>
    </source>
</reference>
<dbReference type="SMART" id="SM00422">
    <property type="entry name" value="HTH_MERR"/>
    <property type="match status" value="1"/>
</dbReference>
<evidence type="ECO:0000256" key="2">
    <source>
        <dbReference type="ARBA" id="ARBA00023125"/>
    </source>
</evidence>
<keyword evidence="2" id="KW-0238">DNA-binding</keyword>
<name>A0A1H7MRW7_9LACT</name>
<evidence type="ECO:0000313" key="6">
    <source>
        <dbReference type="EMBL" id="SEL13831.1"/>
    </source>
</evidence>
<dbReference type="PROSITE" id="PS00552">
    <property type="entry name" value="HTH_MERR_1"/>
    <property type="match status" value="1"/>
</dbReference>